<accession>A0A8J2WU55</accession>
<keyword evidence="3" id="KW-0862">Zinc</keyword>
<evidence type="ECO:0000259" key="6">
    <source>
        <dbReference type="PROSITE" id="PS50089"/>
    </source>
</evidence>
<evidence type="ECO:0000313" key="7">
    <source>
        <dbReference type="EMBL" id="CAH0111623.1"/>
    </source>
</evidence>
<evidence type="ECO:0000256" key="1">
    <source>
        <dbReference type="ARBA" id="ARBA00022723"/>
    </source>
</evidence>
<dbReference type="PANTHER" id="PTHR25464">
    <property type="entry name" value="TRIPARTITE MOTIF-CONTAINING PROTEIN 2-LIKE PROTEIN"/>
    <property type="match status" value="1"/>
</dbReference>
<dbReference type="PROSITE" id="PS50089">
    <property type="entry name" value="ZF_RING_2"/>
    <property type="match status" value="1"/>
</dbReference>
<sequence>MSEMGSDGEIHDLIHCGVCLTEYDDDRHKPKFLPCSHSLCFYCVKEIHRHRSIQCPFCRETHNEIRNVTHLPKNNYALQVARLAKENQQLQSLLTGQQDSSSGTAENSSALKIQLDKMKTIRQTNLRNAIEMRTEISSYLSLVLYSIRNAEKEITGQIEENDRFMSDLVSLYEEGNQSTSLETSDVMELPSLVNSCQIMWRPDDTEETIKEKMSRSIDQSREKYMMAFTSVTELRKWKKTRFVYKAYDSESVRPLFNSSIKVDWTTTPFSTKDLNTLLLSHLICYVIQPENNASGITSSPSDATVSDRRSDEDDDDDDDISRLRAALNLLSTDSSSSDSSSDSSSEISGYLGSAYYQDFLENASPAVQMNRHVQVKYLYDGPDRDEARIAILNFTDINCRTTRPTVSIRALALF</sequence>
<dbReference type="PROSITE" id="PS00518">
    <property type="entry name" value="ZF_RING_1"/>
    <property type="match status" value="1"/>
</dbReference>
<organism evidence="7 8">
    <name type="scientific">Daphnia galeata</name>
    <dbReference type="NCBI Taxonomy" id="27404"/>
    <lineage>
        <taxon>Eukaryota</taxon>
        <taxon>Metazoa</taxon>
        <taxon>Ecdysozoa</taxon>
        <taxon>Arthropoda</taxon>
        <taxon>Crustacea</taxon>
        <taxon>Branchiopoda</taxon>
        <taxon>Diplostraca</taxon>
        <taxon>Cladocera</taxon>
        <taxon>Anomopoda</taxon>
        <taxon>Daphniidae</taxon>
        <taxon>Daphnia</taxon>
    </lineage>
</organism>
<keyword evidence="2 4" id="KW-0863">Zinc-finger</keyword>
<dbReference type="Pfam" id="PF13639">
    <property type="entry name" value="zf-RING_2"/>
    <property type="match status" value="1"/>
</dbReference>
<dbReference type="OrthoDB" id="6366364at2759"/>
<dbReference type="InterPro" id="IPR001841">
    <property type="entry name" value="Znf_RING"/>
</dbReference>
<dbReference type="Proteomes" id="UP000789390">
    <property type="component" value="Unassembled WGS sequence"/>
</dbReference>
<keyword evidence="1" id="KW-0479">Metal-binding</keyword>
<dbReference type="InterPro" id="IPR017907">
    <property type="entry name" value="Znf_RING_CS"/>
</dbReference>
<evidence type="ECO:0000256" key="3">
    <source>
        <dbReference type="ARBA" id="ARBA00022833"/>
    </source>
</evidence>
<evidence type="ECO:0000256" key="4">
    <source>
        <dbReference type="PROSITE-ProRule" id="PRU00175"/>
    </source>
</evidence>
<feature type="region of interest" description="Disordered" evidence="5">
    <location>
        <begin position="295"/>
        <end position="318"/>
    </location>
</feature>
<dbReference type="PANTHER" id="PTHR25464:SF2">
    <property type="entry name" value="RING-TYPE DOMAIN-CONTAINING PROTEIN"/>
    <property type="match status" value="1"/>
</dbReference>
<dbReference type="Gene3D" id="3.30.40.10">
    <property type="entry name" value="Zinc/RING finger domain, C3HC4 (zinc finger)"/>
    <property type="match status" value="1"/>
</dbReference>
<dbReference type="SUPFAM" id="SSF57850">
    <property type="entry name" value="RING/U-box"/>
    <property type="match status" value="1"/>
</dbReference>
<dbReference type="GO" id="GO:0008270">
    <property type="term" value="F:zinc ion binding"/>
    <property type="evidence" value="ECO:0007669"/>
    <property type="project" value="UniProtKB-KW"/>
</dbReference>
<keyword evidence="8" id="KW-1185">Reference proteome</keyword>
<evidence type="ECO:0000256" key="2">
    <source>
        <dbReference type="ARBA" id="ARBA00022771"/>
    </source>
</evidence>
<reference evidence="7" key="1">
    <citation type="submission" date="2021-11" db="EMBL/GenBank/DDBJ databases">
        <authorList>
            <person name="Schell T."/>
        </authorList>
    </citation>
    <scope>NUCLEOTIDE SEQUENCE</scope>
    <source>
        <strain evidence="7">M5</strain>
    </source>
</reference>
<dbReference type="SMART" id="SM00184">
    <property type="entry name" value="RING"/>
    <property type="match status" value="1"/>
</dbReference>
<dbReference type="InterPro" id="IPR013083">
    <property type="entry name" value="Znf_RING/FYVE/PHD"/>
</dbReference>
<gene>
    <name evidence="7" type="ORF">DGAL_LOCUS15273</name>
</gene>
<dbReference type="EMBL" id="CAKKLH010000314">
    <property type="protein sequence ID" value="CAH0111623.1"/>
    <property type="molecule type" value="Genomic_DNA"/>
</dbReference>
<feature type="domain" description="RING-type" evidence="6">
    <location>
        <begin position="16"/>
        <end position="59"/>
    </location>
</feature>
<proteinExistence type="predicted"/>
<comment type="caution">
    <text evidence="7">The sequence shown here is derived from an EMBL/GenBank/DDBJ whole genome shotgun (WGS) entry which is preliminary data.</text>
</comment>
<evidence type="ECO:0000313" key="8">
    <source>
        <dbReference type="Proteomes" id="UP000789390"/>
    </source>
</evidence>
<evidence type="ECO:0000256" key="5">
    <source>
        <dbReference type="SAM" id="MobiDB-lite"/>
    </source>
</evidence>
<dbReference type="AlphaFoldDB" id="A0A8J2WU55"/>
<feature type="compositionally biased region" description="Polar residues" evidence="5">
    <location>
        <begin position="295"/>
        <end position="304"/>
    </location>
</feature>
<name>A0A8J2WU55_9CRUS</name>
<protein>
    <recommendedName>
        <fullName evidence="6">RING-type domain-containing protein</fullName>
    </recommendedName>
</protein>